<evidence type="ECO:0000313" key="4">
    <source>
        <dbReference type="Proteomes" id="UP000020467"/>
    </source>
</evidence>
<evidence type="ECO:0000259" key="2">
    <source>
        <dbReference type="Pfam" id="PF26640"/>
    </source>
</evidence>
<dbReference type="InterPro" id="IPR010730">
    <property type="entry name" value="HET"/>
</dbReference>
<dbReference type="PANTHER" id="PTHR10622">
    <property type="entry name" value="HET DOMAIN-CONTAINING PROTEIN"/>
    <property type="match status" value="1"/>
</dbReference>
<dbReference type="KEGG" id="cfj:CFIO01_01115"/>
<name>A0A010RRU0_9PEZI</name>
<dbReference type="PANTHER" id="PTHR10622:SF10">
    <property type="entry name" value="HET DOMAIN-CONTAINING PROTEIN"/>
    <property type="match status" value="1"/>
</dbReference>
<dbReference type="STRING" id="1445577.A0A010RRU0"/>
<proteinExistence type="predicted"/>
<feature type="domain" description="DUF8212" evidence="2">
    <location>
        <begin position="246"/>
        <end position="283"/>
    </location>
</feature>
<dbReference type="AlphaFoldDB" id="A0A010RRU0"/>
<accession>A0A010RRU0</accession>
<feature type="domain" description="Heterokaryon incompatibility" evidence="1">
    <location>
        <begin position="21"/>
        <end position="156"/>
    </location>
</feature>
<dbReference type="OrthoDB" id="20872at2759"/>
<sequence length="413" mass="47511">MRLLNTKTLKVKEFVSERPKYAILSHTWGSEEIVLQDTEAKDEAPSSAKAGWKKIRGACALALGDGFDWIWIDTCCIDKSSSSELSEAINSMFRWYREAEICYAYLEDVPRLRYASLIGFQDLALDLDSNHIMSIRKDQNTFLGSRWFTRGWTLQELIAPQRVEFHATDWSFLGTRSDLSDIIHKHTMIDKVVLEANGAEKLSTFSVWSRMQWAASRETTRVEDTAYCLLGIFEINMPLLYGEGDRAFRRLQEEIIRTMEDYSLTAWTSYDASPQPLRIHSSALASHPRDFGTMRLDTTCVPKAAIERDFDKDMRGISVRESPGPRLITLDKEMMLKCIKPYFGGYYRNINHPQLRPDFSPPTLSPRGISITMFTTRVLNPDPNTRLAWTTFQGFSAQYKSTLFGPHHEDKYF</sequence>
<evidence type="ECO:0000259" key="1">
    <source>
        <dbReference type="Pfam" id="PF06985"/>
    </source>
</evidence>
<dbReference type="HOGENOM" id="CLU_000288_138_0_1"/>
<dbReference type="Proteomes" id="UP000020467">
    <property type="component" value="Unassembled WGS sequence"/>
</dbReference>
<keyword evidence="4" id="KW-1185">Reference proteome</keyword>
<protein>
    <submittedName>
        <fullName evidence="3">Heterokaryon incompatibility protein</fullName>
    </submittedName>
</protein>
<dbReference type="EMBL" id="JARH01000415">
    <property type="protein sequence ID" value="EXF80744.1"/>
    <property type="molecule type" value="Genomic_DNA"/>
</dbReference>
<dbReference type="Pfam" id="PF26640">
    <property type="entry name" value="DUF8212"/>
    <property type="match status" value="1"/>
</dbReference>
<comment type="caution">
    <text evidence="3">The sequence shown here is derived from an EMBL/GenBank/DDBJ whole genome shotgun (WGS) entry which is preliminary data.</text>
</comment>
<gene>
    <name evidence="3" type="ORF">CFIO01_01115</name>
</gene>
<organism evidence="3 4">
    <name type="scientific">Colletotrichum fioriniae PJ7</name>
    <dbReference type="NCBI Taxonomy" id="1445577"/>
    <lineage>
        <taxon>Eukaryota</taxon>
        <taxon>Fungi</taxon>
        <taxon>Dikarya</taxon>
        <taxon>Ascomycota</taxon>
        <taxon>Pezizomycotina</taxon>
        <taxon>Sordariomycetes</taxon>
        <taxon>Hypocreomycetidae</taxon>
        <taxon>Glomerellales</taxon>
        <taxon>Glomerellaceae</taxon>
        <taxon>Colletotrichum</taxon>
        <taxon>Colletotrichum acutatum species complex</taxon>
    </lineage>
</organism>
<dbReference type="InterPro" id="IPR058525">
    <property type="entry name" value="DUF8212"/>
</dbReference>
<dbReference type="Pfam" id="PF06985">
    <property type="entry name" value="HET"/>
    <property type="match status" value="1"/>
</dbReference>
<reference evidence="3 4" key="1">
    <citation type="submission" date="2014-02" db="EMBL/GenBank/DDBJ databases">
        <title>The genome sequence of Colletotrichum fioriniae PJ7.</title>
        <authorList>
            <person name="Baroncelli R."/>
            <person name="Thon M.R."/>
        </authorList>
    </citation>
    <scope>NUCLEOTIDE SEQUENCE [LARGE SCALE GENOMIC DNA]</scope>
    <source>
        <strain evidence="3 4">PJ7</strain>
    </source>
</reference>
<evidence type="ECO:0000313" key="3">
    <source>
        <dbReference type="EMBL" id="EXF80744.1"/>
    </source>
</evidence>